<dbReference type="OrthoDB" id="5123238at2"/>
<protein>
    <recommendedName>
        <fullName evidence="4">Peptidase inhibitor family I36</fullName>
    </recommendedName>
</protein>
<organism evidence="2 3">
    <name type="scientific">Nonomuraea pusilla</name>
    <dbReference type="NCBI Taxonomy" id="46177"/>
    <lineage>
        <taxon>Bacteria</taxon>
        <taxon>Bacillati</taxon>
        <taxon>Actinomycetota</taxon>
        <taxon>Actinomycetes</taxon>
        <taxon>Streptosporangiales</taxon>
        <taxon>Streptosporangiaceae</taxon>
        <taxon>Nonomuraea</taxon>
    </lineage>
</organism>
<dbReference type="InterPro" id="IPR011024">
    <property type="entry name" value="G_crystallin-like"/>
</dbReference>
<evidence type="ECO:0008006" key="4">
    <source>
        <dbReference type="Google" id="ProtNLM"/>
    </source>
</evidence>
<dbReference type="STRING" id="46177.SAMN05660976_04606"/>
<dbReference type="SUPFAM" id="SSF49695">
    <property type="entry name" value="gamma-Crystallin-like"/>
    <property type="match status" value="1"/>
</dbReference>
<dbReference type="AlphaFoldDB" id="A0A1H7WUA6"/>
<feature type="chain" id="PRO_5011508510" description="Peptidase inhibitor family I36" evidence="1">
    <location>
        <begin position="24"/>
        <end position="189"/>
    </location>
</feature>
<dbReference type="EMBL" id="FOBF01000011">
    <property type="protein sequence ID" value="SEM25190.1"/>
    <property type="molecule type" value="Genomic_DNA"/>
</dbReference>
<name>A0A1H7WUA6_9ACTN</name>
<feature type="signal peptide" evidence="1">
    <location>
        <begin position="1"/>
        <end position="23"/>
    </location>
</feature>
<reference evidence="2 3" key="1">
    <citation type="submission" date="2016-10" db="EMBL/GenBank/DDBJ databases">
        <authorList>
            <person name="de Groot N.N."/>
        </authorList>
    </citation>
    <scope>NUCLEOTIDE SEQUENCE [LARGE SCALE GENOMIC DNA]</scope>
    <source>
        <strain evidence="2 3">DSM 43357</strain>
    </source>
</reference>
<evidence type="ECO:0000313" key="2">
    <source>
        <dbReference type="EMBL" id="SEM25190.1"/>
    </source>
</evidence>
<dbReference type="Gene3D" id="2.60.20.10">
    <property type="entry name" value="Crystallins"/>
    <property type="match status" value="1"/>
</dbReference>
<gene>
    <name evidence="2" type="ORF">SAMN05660976_04606</name>
</gene>
<evidence type="ECO:0000313" key="3">
    <source>
        <dbReference type="Proteomes" id="UP000198953"/>
    </source>
</evidence>
<accession>A0A1H7WUA6</accession>
<dbReference type="RefSeq" id="WP_055501287.1">
    <property type="nucleotide sequence ID" value="NZ_BBZG01000001.1"/>
</dbReference>
<evidence type="ECO:0000256" key="1">
    <source>
        <dbReference type="SAM" id="SignalP"/>
    </source>
</evidence>
<keyword evidence="1" id="KW-0732">Signal</keyword>
<dbReference type="Pfam" id="PF03995">
    <property type="entry name" value="Inhibitor_I36"/>
    <property type="match status" value="1"/>
</dbReference>
<dbReference type="Proteomes" id="UP000198953">
    <property type="component" value="Unassembled WGS sequence"/>
</dbReference>
<proteinExistence type="predicted"/>
<sequence>MRTTAKAAFTAALIIATMWPVGAATAAASPPEAKHCVVTGTAGQVAEASARRCFATFRESIAFATNGKITDAPVSPAQAMNDRDFVERLRLPAAPTPGISAEYRSLGIAYEHVNFGGGSLTFRGSVGCGWRYPEFGQLGDWNDKISSVMPLACNRMVLYVDSDFGGASQPYGASPQLDMNDQASSVSFE</sequence>
<keyword evidence="3" id="KW-1185">Reference proteome</keyword>